<dbReference type="GO" id="GO:0004163">
    <property type="term" value="F:diphosphomevalonate decarboxylase activity"/>
    <property type="evidence" value="ECO:0007669"/>
    <property type="project" value="UniProtKB-EC"/>
</dbReference>
<dbReference type="RefSeq" id="WP_052236585.1">
    <property type="nucleotide sequence ID" value="NZ_JOJZ01000010.1"/>
</dbReference>
<keyword evidence="5" id="KW-0067">ATP-binding</keyword>
<dbReference type="EC" id="4.1.1.33" evidence="2"/>
<evidence type="ECO:0000313" key="10">
    <source>
        <dbReference type="EMBL" id="KID42182.1"/>
    </source>
</evidence>
<evidence type="ECO:0000259" key="8">
    <source>
        <dbReference type="Pfam" id="PF18376"/>
    </source>
</evidence>
<dbReference type="FunFam" id="3.30.230.10:FF:000072">
    <property type="entry name" value="Diphosphomevalonate decarboxylase"/>
    <property type="match status" value="1"/>
</dbReference>
<evidence type="ECO:0000313" key="11">
    <source>
        <dbReference type="Proteomes" id="UP000031397"/>
    </source>
</evidence>
<keyword evidence="6" id="KW-0443">Lipid metabolism</keyword>
<comment type="caution">
    <text evidence="10">The sequence shown here is derived from an EMBL/GenBank/DDBJ whole genome shotgun (WGS) entry which is preliminary data.</text>
</comment>
<dbReference type="InterPro" id="IPR020568">
    <property type="entry name" value="Ribosomal_Su5_D2-typ_SF"/>
</dbReference>
<feature type="domain" description="Mvd1 C-terminal" evidence="8">
    <location>
        <begin position="185"/>
        <end position="318"/>
    </location>
</feature>
<dbReference type="GeneID" id="74913273"/>
<dbReference type="GO" id="GO:0005524">
    <property type="term" value="F:ATP binding"/>
    <property type="evidence" value="ECO:0007669"/>
    <property type="project" value="UniProtKB-KW"/>
</dbReference>
<dbReference type="InterPro" id="IPR041431">
    <property type="entry name" value="Mvd1_C"/>
</dbReference>
<evidence type="ECO:0000256" key="7">
    <source>
        <dbReference type="ARBA" id="ARBA00023239"/>
    </source>
</evidence>
<evidence type="ECO:0000259" key="9">
    <source>
        <dbReference type="Pfam" id="PF22700"/>
    </source>
</evidence>
<evidence type="ECO:0000256" key="2">
    <source>
        <dbReference type="ARBA" id="ARBA00012296"/>
    </source>
</evidence>
<proteinExistence type="inferred from homology"/>
<dbReference type="PANTHER" id="PTHR10977:SF3">
    <property type="entry name" value="DIPHOSPHOMEVALONATE DECARBOXYLASE"/>
    <property type="match status" value="1"/>
</dbReference>
<dbReference type="AlphaFoldDB" id="A0A0C1PN50"/>
<feature type="domain" description="Diphosphomevalonate decarboxylase-like N-terminal" evidence="9">
    <location>
        <begin position="15"/>
        <end position="170"/>
    </location>
</feature>
<accession>A0A0C1PN50</accession>
<keyword evidence="7 10" id="KW-0456">Lyase</keyword>
<dbReference type="PIRSF" id="PIRSF015950">
    <property type="entry name" value="Mev_P_decrbx"/>
    <property type="match status" value="1"/>
</dbReference>
<evidence type="ECO:0000256" key="3">
    <source>
        <dbReference type="ARBA" id="ARBA00022516"/>
    </source>
</evidence>
<dbReference type="EMBL" id="JOJZ01000010">
    <property type="protein sequence ID" value="KID42182.1"/>
    <property type="molecule type" value="Genomic_DNA"/>
</dbReference>
<dbReference type="Pfam" id="PF18376">
    <property type="entry name" value="MDD_C"/>
    <property type="match status" value="1"/>
</dbReference>
<dbReference type="PANTHER" id="PTHR10977">
    <property type="entry name" value="DIPHOSPHOMEVALONATE DECARBOXYLASE"/>
    <property type="match status" value="1"/>
</dbReference>
<sequence>MSDNTNINRTQKARAHTNIALIKYWGKADEQLIIPEDNSLSLTLKDFYTDTEVRFDKDLTADEIVFNNHLMNKAESQKMINFLNIVRQKAQQNIFAHVKTQNNIPTAAGLASSASGFAALAAASSKAIGLDLSRKDLSRLARRGSGSATRSIFGGFVEWEKGNNDQTSFAKPIEENVDWDVNLVAVITNRHEKKISSRRGMKISKATSPYYQAFKQVTSRDLITMKKAISNHDFDLMGHTAEENAMKMHALTFSSDPSFTYFNGDTLKAMQLVHELRNEGINCYFTIDAGPNVKVLVQHDNLKKVIRKFKTAFGQSNVVATVPGPGIEYLN</sequence>
<dbReference type="SUPFAM" id="SSF55060">
    <property type="entry name" value="GHMP Kinase, C-terminal domain"/>
    <property type="match status" value="1"/>
</dbReference>
<organism evidence="10 11">
    <name type="scientific">Fructilactobacillus fructivorans</name>
    <dbReference type="NCBI Taxonomy" id="1614"/>
    <lineage>
        <taxon>Bacteria</taxon>
        <taxon>Bacillati</taxon>
        <taxon>Bacillota</taxon>
        <taxon>Bacilli</taxon>
        <taxon>Lactobacillales</taxon>
        <taxon>Lactobacillaceae</taxon>
        <taxon>Fructilactobacillus</taxon>
    </lineage>
</organism>
<dbReference type="InterPro" id="IPR014721">
    <property type="entry name" value="Ribsml_uS5_D2-typ_fold_subgr"/>
</dbReference>
<comment type="similarity">
    <text evidence="1">Belongs to the diphosphomevalonate decarboxylase family.</text>
</comment>
<name>A0A0C1PN50_9LACO</name>
<dbReference type="Pfam" id="PF22700">
    <property type="entry name" value="MVD-like_N"/>
    <property type="match status" value="1"/>
</dbReference>
<dbReference type="InterPro" id="IPR005935">
    <property type="entry name" value="Mev_decarb"/>
</dbReference>
<gene>
    <name evidence="10" type="ORF">LfDm3_0587</name>
</gene>
<evidence type="ECO:0000256" key="5">
    <source>
        <dbReference type="ARBA" id="ARBA00022840"/>
    </source>
</evidence>
<reference evidence="10 11" key="1">
    <citation type="submission" date="2014-06" db="EMBL/GenBank/DDBJ databases">
        <title>Functional and comparative genomic analyses of the Drosophila gut microbiota identify candidate symbiosis factors.</title>
        <authorList>
            <person name="Newell P.D."/>
            <person name="Chaston J.M."/>
            <person name="Douglas A.E."/>
        </authorList>
    </citation>
    <scope>NUCLEOTIDE SEQUENCE [LARGE SCALE GENOMIC DNA]</scope>
    <source>
        <strain evidence="10 11">DmCS_002</strain>
    </source>
</reference>
<dbReference type="PATRIC" id="fig|1614.7.peg.575"/>
<keyword evidence="4" id="KW-0547">Nucleotide-binding</keyword>
<dbReference type="NCBIfam" id="TIGR01240">
    <property type="entry name" value="mevDPdecarb"/>
    <property type="match status" value="1"/>
</dbReference>
<dbReference type="InterPro" id="IPR053859">
    <property type="entry name" value="MVD-like_N"/>
</dbReference>
<dbReference type="InterPro" id="IPR036554">
    <property type="entry name" value="GHMP_kinase_C_sf"/>
</dbReference>
<keyword evidence="3" id="KW-0444">Lipid biosynthesis</keyword>
<keyword evidence="11" id="KW-1185">Reference proteome</keyword>
<dbReference type="Gene3D" id="3.30.70.890">
    <property type="entry name" value="GHMP kinase, C-terminal domain"/>
    <property type="match status" value="1"/>
</dbReference>
<protein>
    <recommendedName>
        <fullName evidence="2">diphosphomevalonate decarboxylase</fullName>
        <ecNumber evidence="2">4.1.1.33</ecNumber>
    </recommendedName>
</protein>
<dbReference type="GO" id="GO:0005829">
    <property type="term" value="C:cytosol"/>
    <property type="evidence" value="ECO:0007669"/>
    <property type="project" value="InterPro"/>
</dbReference>
<dbReference type="Gene3D" id="3.30.230.10">
    <property type="match status" value="1"/>
</dbReference>
<evidence type="ECO:0000256" key="1">
    <source>
        <dbReference type="ARBA" id="ARBA00008831"/>
    </source>
</evidence>
<dbReference type="InterPro" id="IPR029765">
    <property type="entry name" value="Mev_diP_decarb"/>
</dbReference>
<evidence type="ECO:0000256" key="4">
    <source>
        <dbReference type="ARBA" id="ARBA00022741"/>
    </source>
</evidence>
<dbReference type="SUPFAM" id="SSF54211">
    <property type="entry name" value="Ribosomal protein S5 domain 2-like"/>
    <property type="match status" value="1"/>
</dbReference>
<dbReference type="GO" id="GO:0019287">
    <property type="term" value="P:isopentenyl diphosphate biosynthetic process, mevalonate pathway"/>
    <property type="evidence" value="ECO:0007669"/>
    <property type="project" value="InterPro"/>
</dbReference>
<dbReference type="Proteomes" id="UP000031397">
    <property type="component" value="Unassembled WGS sequence"/>
</dbReference>
<dbReference type="OrthoDB" id="5498344at2"/>
<evidence type="ECO:0000256" key="6">
    <source>
        <dbReference type="ARBA" id="ARBA00023098"/>
    </source>
</evidence>